<dbReference type="Pfam" id="PF18765">
    <property type="entry name" value="Polbeta"/>
    <property type="match status" value="1"/>
</dbReference>
<sequence length="137" mass="15079">MAQPALEPIEEFCSRLTSTIAGVNAIWLFGSRANGTSRIDSDWDLLVFGDGEVCGQVRAASALHRDDVDCLIVFDGDSFESAWGRMKSGSLSSWEWKTTSAGQAEYRQTKEIQPSCGLNIECKIVKALRIWPMTDAT</sequence>
<dbReference type="InterPro" id="IPR041633">
    <property type="entry name" value="Polbeta"/>
</dbReference>
<proteinExistence type="predicted"/>
<keyword evidence="3" id="KW-1185">Reference proteome</keyword>
<accession>A0ABX0N3D6</accession>
<evidence type="ECO:0000259" key="1">
    <source>
        <dbReference type="Pfam" id="PF18765"/>
    </source>
</evidence>
<dbReference type="SUPFAM" id="SSF81301">
    <property type="entry name" value="Nucleotidyltransferase"/>
    <property type="match status" value="1"/>
</dbReference>
<name>A0ABX0N3D6_9BURK</name>
<dbReference type="EMBL" id="WHJF01000109">
    <property type="protein sequence ID" value="NHZ66034.1"/>
    <property type="molecule type" value="Genomic_DNA"/>
</dbReference>
<dbReference type="InterPro" id="IPR043519">
    <property type="entry name" value="NT_sf"/>
</dbReference>
<comment type="caution">
    <text evidence="2">The sequence shown here is derived from an EMBL/GenBank/DDBJ whole genome shotgun (WGS) entry which is preliminary data.</text>
</comment>
<dbReference type="Gene3D" id="3.30.460.10">
    <property type="entry name" value="Beta Polymerase, domain 2"/>
    <property type="match status" value="1"/>
</dbReference>
<evidence type="ECO:0000313" key="2">
    <source>
        <dbReference type="EMBL" id="NHZ66034.1"/>
    </source>
</evidence>
<organism evidence="2 3">
    <name type="scientific">Massilia genomosp. 1</name>
    <dbReference type="NCBI Taxonomy" id="2609280"/>
    <lineage>
        <taxon>Bacteria</taxon>
        <taxon>Pseudomonadati</taxon>
        <taxon>Pseudomonadota</taxon>
        <taxon>Betaproteobacteria</taxon>
        <taxon>Burkholderiales</taxon>
        <taxon>Oxalobacteraceae</taxon>
        <taxon>Telluria group</taxon>
        <taxon>Massilia</taxon>
    </lineage>
</organism>
<protein>
    <recommendedName>
        <fullName evidence="1">Polymerase beta nucleotidyltransferase domain-containing protein</fullName>
    </recommendedName>
</protein>
<evidence type="ECO:0000313" key="3">
    <source>
        <dbReference type="Proteomes" id="UP000610594"/>
    </source>
</evidence>
<reference evidence="2 3" key="1">
    <citation type="submission" date="2019-10" db="EMBL/GenBank/DDBJ databases">
        <title>Taxonomy of Antarctic Massilia spp.: description of Massilia rubra sp. nov., Massilia aquatica sp. nov., Massilia mucilaginosa sp. nov., Massilia frigida sp. nov. isolated from streams, lakes and regoliths.</title>
        <authorList>
            <person name="Holochova P."/>
            <person name="Sedlacek I."/>
            <person name="Kralova S."/>
            <person name="Maslanova I."/>
            <person name="Busse H.-J."/>
            <person name="Stankova E."/>
            <person name="Vrbovska V."/>
            <person name="Kovarovic V."/>
            <person name="Bartak M."/>
            <person name="Svec P."/>
            <person name="Pantucek R."/>
        </authorList>
    </citation>
    <scope>NUCLEOTIDE SEQUENCE [LARGE SCALE GENOMIC DNA]</scope>
    <source>
        <strain evidence="2 3">CCM 8694</strain>
    </source>
</reference>
<gene>
    <name evidence="2" type="ORF">F1735_27695</name>
</gene>
<dbReference type="Proteomes" id="UP000610594">
    <property type="component" value="Unassembled WGS sequence"/>
</dbReference>
<dbReference type="RefSeq" id="WP_167239947.1">
    <property type="nucleotide sequence ID" value="NZ_WHJF01000109.1"/>
</dbReference>
<feature type="domain" description="Polymerase beta nucleotidyltransferase" evidence="1">
    <location>
        <begin position="22"/>
        <end position="58"/>
    </location>
</feature>
<dbReference type="CDD" id="cd05403">
    <property type="entry name" value="NT_KNTase_like"/>
    <property type="match status" value="1"/>
</dbReference>